<evidence type="ECO:0000313" key="2">
    <source>
        <dbReference type="EMBL" id="MEW2365953.1"/>
    </source>
</evidence>
<accession>A0ABV3M2L7</accession>
<feature type="compositionally biased region" description="Low complexity" evidence="1">
    <location>
        <begin position="97"/>
        <end position="107"/>
    </location>
</feature>
<sequence>MSTVDALLAQSLLLHQPHVPSDVVGRDDLDYTRLTEDLLLQDDDGPDLADDRAAQSLTALCEAVVTRCTKDAAATGQAAQQAQAIIVQKRQKEAAEAAASAAQQAKENAAKRINPADNPRNDTVNISGSGNWAMKVSTWTGRAGTIAHTP</sequence>
<organism evidence="2 3">
    <name type="scientific">Streptomyces huasconensis</name>
    <dbReference type="NCBI Taxonomy" id="1854574"/>
    <lineage>
        <taxon>Bacteria</taxon>
        <taxon>Bacillati</taxon>
        <taxon>Actinomycetota</taxon>
        <taxon>Actinomycetes</taxon>
        <taxon>Kitasatosporales</taxon>
        <taxon>Streptomycetaceae</taxon>
        <taxon>Streptomyces</taxon>
    </lineage>
</organism>
<proteinExistence type="predicted"/>
<keyword evidence="3" id="KW-1185">Reference proteome</keyword>
<evidence type="ECO:0000313" key="3">
    <source>
        <dbReference type="Proteomes" id="UP001553843"/>
    </source>
</evidence>
<gene>
    <name evidence="2" type="ORF">AB0887_28900</name>
</gene>
<dbReference type="EMBL" id="JBEYRS010000014">
    <property type="protein sequence ID" value="MEW2365953.1"/>
    <property type="molecule type" value="Genomic_DNA"/>
</dbReference>
<protein>
    <submittedName>
        <fullName evidence="2">Uncharacterized protein</fullName>
    </submittedName>
</protein>
<name>A0ABV3M2L7_9ACTN</name>
<feature type="region of interest" description="Disordered" evidence="1">
    <location>
        <begin position="97"/>
        <end position="129"/>
    </location>
</feature>
<evidence type="ECO:0000256" key="1">
    <source>
        <dbReference type="SAM" id="MobiDB-lite"/>
    </source>
</evidence>
<reference evidence="2 3" key="1">
    <citation type="submission" date="2024-06" db="EMBL/GenBank/DDBJ databases">
        <title>The Natural Products Discovery Center: Release of the First 8490 Sequenced Strains for Exploring Actinobacteria Biosynthetic Diversity.</title>
        <authorList>
            <person name="Kalkreuter E."/>
            <person name="Kautsar S.A."/>
            <person name="Yang D."/>
            <person name="Bader C.D."/>
            <person name="Teijaro C.N."/>
            <person name="Fluegel L."/>
            <person name="Davis C.M."/>
            <person name="Simpson J.R."/>
            <person name="Lauterbach L."/>
            <person name="Steele A.D."/>
            <person name="Gui C."/>
            <person name="Meng S."/>
            <person name="Li G."/>
            <person name="Viehrig K."/>
            <person name="Ye F."/>
            <person name="Su P."/>
            <person name="Kiefer A.F."/>
            <person name="Nichols A."/>
            <person name="Cepeda A.J."/>
            <person name="Yan W."/>
            <person name="Fan B."/>
            <person name="Jiang Y."/>
            <person name="Adhikari A."/>
            <person name="Zheng C.-J."/>
            <person name="Schuster L."/>
            <person name="Cowan T.M."/>
            <person name="Smanski M.J."/>
            <person name="Chevrette M.G."/>
            <person name="De Carvalho L.P.S."/>
            <person name="Shen B."/>
        </authorList>
    </citation>
    <scope>NUCLEOTIDE SEQUENCE [LARGE SCALE GENOMIC DNA]</scope>
    <source>
        <strain evidence="2 3">NPDC047833</strain>
    </source>
</reference>
<comment type="caution">
    <text evidence="2">The sequence shown here is derived from an EMBL/GenBank/DDBJ whole genome shotgun (WGS) entry which is preliminary data.</text>
</comment>
<dbReference type="Proteomes" id="UP001553843">
    <property type="component" value="Unassembled WGS sequence"/>
</dbReference>
<dbReference type="RefSeq" id="WP_359782859.1">
    <property type="nucleotide sequence ID" value="NZ_JBEYRR010000012.1"/>
</dbReference>